<dbReference type="EMBL" id="JACHMY010000001">
    <property type="protein sequence ID" value="MBB5838754.1"/>
    <property type="molecule type" value="Genomic_DNA"/>
</dbReference>
<organism evidence="1 2">
    <name type="scientific">Kribbella italica</name>
    <dbReference type="NCBI Taxonomy" id="1540520"/>
    <lineage>
        <taxon>Bacteria</taxon>
        <taxon>Bacillati</taxon>
        <taxon>Actinomycetota</taxon>
        <taxon>Actinomycetes</taxon>
        <taxon>Propionibacteriales</taxon>
        <taxon>Kribbellaceae</taxon>
        <taxon>Kribbella</taxon>
    </lineage>
</organism>
<accession>A0A7W9MWF6</accession>
<reference evidence="1 2" key="1">
    <citation type="submission" date="2020-08" db="EMBL/GenBank/DDBJ databases">
        <title>Sequencing the genomes of 1000 actinobacteria strains.</title>
        <authorList>
            <person name="Klenk H.-P."/>
        </authorList>
    </citation>
    <scope>NUCLEOTIDE SEQUENCE [LARGE SCALE GENOMIC DNA]</scope>
    <source>
        <strain evidence="1 2">DSM 28967</strain>
    </source>
</reference>
<sequence length="40" mass="4827">MRDVIDRLMPSPALVQSSRRRFYRFRSIVFRTIWPADASQ</sequence>
<name>A0A7W9MWF6_9ACTN</name>
<protein>
    <submittedName>
        <fullName evidence="1">Uncharacterized protein</fullName>
    </submittedName>
</protein>
<evidence type="ECO:0000313" key="1">
    <source>
        <dbReference type="EMBL" id="MBB5838754.1"/>
    </source>
</evidence>
<comment type="caution">
    <text evidence="1">The sequence shown here is derived from an EMBL/GenBank/DDBJ whole genome shotgun (WGS) entry which is preliminary data.</text>
</comment>
<proteinExistence type="predicted"/>
<gene>
    <name evidence="1" type="ORF">HDA39_005488</name>
</gene>
<evidence type="ECO:0000313" key="2">
    <source>
        <dbReference type="Proteomes" id="UP000549971"/>
    </source>
</evidence>
<dbReference type="AlphaFoldDB" id="A0A7W9MWF6"/>
<dbReference type="RefSeq" id="WP_273482333.1">
    <property type="nucleotide sequence ID" value="NZ_JACHMY010000001.1"/>
</dbReference>
<dbReference type="Proteomes" id="UP000549971">
    <property type="component" value="Unassembled WGS sequence"/>
</dbReference>
<keyword evidence="2" id="KW-1185">Reference proteome</keyword>